<proteinExistence type="predicted"/>
<evidence type="ECO:0000313" key="1">
    <source>
        <dbReference type="EMBL" id="CAH9119040.1"/>
    </source>
</evidence>
<dbReference type="OrthoDB" id="1305869at2759"/>
<comment type="caution">
    <text evidence="1">The sequence shown here is derived from an EMBL/GenBank/DDBJ whole genome shotgun (WGS) entry which is preliminary data.</text>
</comment>
<name>A0A9P1A293_CUSEU</name>
<sequence>MWDEIFKIMQETEIDVKAKKANTFTTYDSFKAKLGESLEDNYIRFLRLINEMGKINVQKFNMELNVRFLSSLAPKWRKVLLTLYLPTNFVLRIALQQRFR</sequence>
<dbReference type="AlphaFoldDB" id="A0A9P1A293"/>
<organism evidence="1 2">
    <name type="scientific">Cuscuta europaea</name>
    <name type="common">European dodder</name>
    <dbReference type="NCBI Taxonomy" id="41803"/>
    <lineage>
        <taxon>Eukaryota</taxon>
        <taxon>Viridiplantae</taxon>
        <taxon>Streptophyta</taxon>
        <taxon>Embryophyta</taxon>
        <taxon>Tracheophyta</taxon>
        <taxon>Spermatophyta</taxon>
        <taxon>Magnoliopsida</taxon>
        <taxon>eudicotyledons</taxon>
        <taxon>Gunneridae</taxon>
        <taxon>Pentapetalae</taxon>
        <taxon>asterids</taxon>
        <taxon>lamiids</taxon>
        <taxon>Solanales</taxon>
        <taxon>Convolvulaceae</taxon>
        <taxon>Cuscuteae</taxon>
        <taxon>Cuscuta</taxon>
        <taxon>Cuscuta subgen. Cuscuta</taxon>
    </lineage>
</organism>
<evidence type="ECO:0000313" key="2">
    <source>
        <dbReference type="Proteomes" id="UP001152484"/>
    </source>
</evidence>
<dbReference type="Proteomes" id="UP001152484">
    <property type="component" value="Unassembled WGS sequence"/>
</dbReference>
<protein>
    <submittedName>
        <fullName evidence="1">Uncharacterized protein</fullName>
    </submittedName>
</protein>
<gene>
    <name evidence="1" type="ORF">CEURO_LOCUS22181</name>
</gene>
<keyword evidence="2" id="KW-1185">Reference proteome</keyword>
<accession>A0A9P1A293</accession>
<reference evidence="1" key="1">
    <citation type="submission" date="2022-07" db="EMBL/GenBank/DDBJ databases">
        <authorList>
            <person name="Macas J."/>
            <person name="Novak P."/>
            <person name="Neumann P."/>
        </authorList>
    </citation>
    <scope>NUCLEOTIDE SEQUENCE</scope>
</reference>
<dbReference type="EMBL" id="CAMAPE010000077">
    <property type="protein sequence ID" value="CAH9119040.1"/>
    <property type="molecule type" value="Genomic_DNA"/>
</dbReference>